<dbReference type="SUPFAM" id="SSF54814">
    <property type="entry name" value="Prokaryotic type KH domain (KH-domain type II)"/>
    <property type="match status" value="1"/>
</dbReference>
<dbReference type="EMBL" id="JAGFMF010011417">
    <property type="protein sequence ID" value="KAG8523263.1"/>
    <property type="molecule type" value="Genomic_DNA"/>
</dbReference>
<feature type="non-terminal residue" evidence="5">
    <location>
        <position position="1"/>
    </location>
</feature>
<dbReference type="GO" id="GO:0005743">
    <property type="term" value="C:mitochondrial inner membrane"/>
    <property type="evidence" value="ECO:0007669"/>
    <property type="project" value="UniProtKB-SubCell"/>
</dbReference>
<evidence type="ECO:0000313" key="6">
    <source>
        <dbReference type="Proteomes" id="UP000700334"/>
    </source>
</evidence>
<organism evidence="5 6">
    <name type="scientific">Galemys pyrenaicus</name>
    <name type="common">Iberian desman</name>
    <name type="synonym">Pyrenean desman</name>
    <dbReference type="NCBI Taxonomy" id="202257"/>
    <lineage>
        <taxon>Eukaryota</taxon>
        <taxon>Metazoa</taxon>
        <taxon>Chordata</taxon>
        <taxon>Craniata</taxon>
        <taxon>Vertebrata</taxon>
        <taxon>Euteleostomi</taxon>
        <taxon>Mammalia</taxon>
        <taxon>Eutheria</taxon>
        <taxon>Laurasiatheria</taxon>
        <taxon>Eulipotyphla</taxon>
        <taxon>Talpidae</taxon>
        <taxon>Galemys</taxon>
    </lineage>
</organism>
<evidence type="ECO:0000256" key="1">
    <source>
        <dbReference type="ARBA" id="ARBA00004637"/>
    </source>
</evidence>
<reference evidence="5" key="1">
    <citation type="journal article" date="2021" name="Evol. Appl.">
        <title>The genome of the Pyrenean desman and the effects of bottlenecks and inbreeding on the genomic landscape of an endangered species.</title>
        <authorList>
            <person name="Escoda L."/>
            <person name="Castresana J."/>
        </authorList>
    </citation>
    <scope>NUCLEOTIDE SEQUENCE</scope>
    <source>
        <strain evidence="5">IBE-C5619</strain>
    </source>
</reference>
<evidence type="ECO:0000256" key="2">
    <source>
        <dbReference type="ARBA" id="ARBA00010761"/>
    </source>
</evidence>
<keyword evidence="3 5" id="KW-0689">Ribosomal protein</keyword>
<keyword evidence="6" id="KW-1185">Reference proteome</keyword>
<dbReference type="GO" id="GO:0003723">
    <property type="term" value="F:RNA binding"/>
    <property type="evidence" value="ECO:0007669"/>
    <property type="project" value="InterPro"/>
</dbReference>
<proteinExistence type="inferred from homology"/>
<evidence type="ECO:0000313" key="5">
    <source>
        <dbReference type="EMBL" id="KAG8523263.1"/>
    </source>
</evidence>
<dbReference type="Proteomes" id="UP000700334">
    <property type="component" value="Unassembled WGS sequence"/>
</dbReference>
<dbReference type="InterPro" id="IPR015946">
    <property type="entry name" value="KH_dom-like_a/b"/>
</dbReference>
<dbReference type="GO" id="GO:0005840">
    <property type="term" value="C:ribosome"/>
    <property type="evidence" value="ECO:0007669"/>
    <property type="project" value="UniProtKB-KW"/>
</dbReference>
<dbReference type="InterPro" id="IPR036419">
    <property type="entry name" value="Ribosomal_S3_C_sf"/>
</dbReference>
<dbReference type="Gene3D" id="3.30.1140.32">
    <property type="entry name" value="Ribosomal protein S3, C-terminal domain"/>
    <property type="match status" value="1"/>
</dbReference>
<comment type="subcellular location">
    <subcellularLocation>
        <location evidence="1">Mitochondrion inner membrane</location>
        <topology evidence="1">Peripheral membrane protein</topology>
    </subcellularLocation>
</comment>
<name>A0A8J6ALP1_GALPY</name>
<dbReference type="OrthoDB" id="10248446at2759"/>
<sequence>KLEEQISKKFVTDGIFKAELKEFLTQELAGEGSPGAENILGEKSWQIQELIMVFHERFGFPEGRVELYAEKRAKSMKFVGHLVPHNGDPANYYAETTVLRQGVLSIKMKTGLLWGPCGKIGPKKPLDEPYIQSKAGPEVWEDVLRGQNWENHTKSMHTERNDYS</sequence>
<dbReference type="InterPro" id="IPR009019">
    <property type="entry name" value="KH_sf_prok-type"/>
</dbReference>
<dbReference type="Gene3D" id="3.30.300.20">
    <property type="match status" value="2"/>
</dbReference>
<dbReference type="AlphaFoldDB" id="A0A8J6ALP1"/>
<evidence type="ECO:0000256" key="3">
    <source>
        <dbReference type="ARBA" id="ARBA00022980"/>
    </source>
</evidence>
<gene>
    <name evidence="5" type="ORF">J0S82_014398</name>
</gene>
<comment type="similarity">
    <text evidence="2">Belongs to the universal ribosomal protein uS3 family.</text>
</comment>
<evidence type="ECO:0000256" key="4">
    <source>
        <dbReference type="ARBA" id="ARBA00023274"/>
    </source>
</evidence>
<comment type="caution">
    <text evidence="5">The sequence shown here is derived from an EMBL/GenBank/DDBJ whole genome shotgun (WGS) entry which is preliminary data.</text>
</comment>
<keyword evidence="4" id="KW-0687">Ribonucleoprotein</keyword>
<protein>
    <submittedName>
        <fullName evidence="5">40S ribosomal protein S3</fullName>
    </submittedName>
</protein>
<feature type="non-terminal residue" evidence="5">
    <location>
        <position position="164"/>
    </location>
</feature>
<dbReference type="GO" id="GO:1990904">
    <property type="term" value="C:ribonucleoprotein complex"/>
    <property type="evidence" value="ECO:0007669"/>
    <property type="project" value="UniProtKB-KW"/>
</dbReference>
<accession>A0A8J6ALP1</accession>